<dbReference type="EMBL" id="DAAYQX010000008">
    <property type="protein sequence ID" value="HAG5377126.1"/>
    <property type="molecule type" value="Genomic_DNA"/>
</dbReference>
<keyword evidence="1" id="KW-0732">Signal</keyword>
<dbReference type="SUPFAM" id="SSF50203">
    <property type="entry name" value="Bacterial enterotoxins"/>
    <property type="match status" value="1"/>
</dbReference>
<evidence type="ECO:0000256" key="1">
    <source>
        <dbReference type="SAM" id="SignalP"/>
    </source>
</evidence>
<evidence type="ECO:0000313" key="2">
    <source>
        <dbReference type="EMBL" id="HAG5377126.1"/>
    </source>
</evidence>
<comment type="caution">
    <text evidence="2">The sequence shown here is derived from an EMBL/GenBank/DDBJ whole genome shotgun (WGS) entry which is preliminary data.</text>
</comment>
<feature type="signal peptide" evidence="1">
    <location>
        <begin position="1"/>
        <end position="21"/>
    </location>
</feature>
<sequence>MKKITPVCALLSLICSFNASAEWTGDNQSGYYKFIVISDLHVGQVGGGAYFCIKLVNAADRDPITPVTMCSVSNQSVWASSFKVLQEQARYFYATGQTVMAYYRTNNWTYKPFLDTFSNKVLTGFSTCSAKECFGPTPISKMRVE</sequence>
<organism evidence="2">
    <name type="scientific">Salmonella enterica</name>
    <name type="common">Salmonella choleraesuis</name>
    <dbReference type="NCBI Taxonomy" id="28901"/>
    <lineage>
        <taxon>Bacteria</taxon>
        <taxon>Pseudomonadati</taxon>
        <taxon>Pseudomonadota</taxon>
        <taxon>Gammaproteobacteria</taxon>
        <taxon>Enterobacterales</taxon>
        <taxon>Enterobacteriaceae</taxon>
        <taxon>Salmonella</taxon>
    </lineage>
</organism>
<reference evidence="2" key="2">
    <citation type="submission" date="2020-02" db="EMBL/GenBank/DDBJ databases">
        <authorList>
            <consortium name="NCBI Pathogen Detection Project"/>
        </authorList>
    </citation>
    <scope>NUCLEOTIDE SEQUENCE</scope>
    <source>
        <strain evidence="2">MA.CK_05/00002290</strain>
    </source>
</reference>
<name>A0A765C2K7_SALER</name>
<reference evidence="2" key="1">
    <citation type="journal article" date="2018" name="Genome Biol.">
        <title>SKESA: strategic k-mer extension for scrupulous assemblies.</title>
        <authorList>
            <person name="Souvorov A."/>
            <person name="Agarwala R."/>
            <person name="Lipman D.J."/>
        </authorList>
    </citation>
    <scope>NUCLEOTIDE SEQUENCE</scope>
    <source>
        <strain evidence="2">MA.CK_05/00002290</strain>
    </source>
</reference>
<dbReference type="InterPro" id="IPR008992">
    <property type="entry name" value="Enterotoxin"/>
</dbReference>
<dbReference type="Gene3D" id="2.40.50.110">
    <property type="match status" value="1"/>
</dbReference>
<accession>A0A765C2K7</accession>
<dbReference type="AlphaFoldDB" id="A0A765C2K7"/>
<gene>
    <name evidence="2" type="ORF">G8P63_003381</name>
</gene>
<protein>
    <submittedName>
        <fullName evidence="2">Subtilase cytotoxin subunit B</fullName>
    </submittedName>
</protein>
<feature type="chain" id="PRO_5027773053" evidence="1">
    <location>
        <begin position="22"/>
        <end position="145"/>
    </location>
</feature>
<proteinExistence type="predicted"/>
<dbReference type="NCBIfam" id="NF038397">
    <property type="entry name" value="AB5_pltB_like"/>
    <property type="match status" value="1"/>
</dbReference>